<dbReference type="InParanoid" id="A7F7G6"/>
<dbReference type="RefSeq" id="XP_001585662.1">
    <property type="nucleotide sequence ID" value="XM_001585612.1"/>
</dbReference>
<organism evidence="1 2">
    <name type="scientific">Sclerotinia sclerotiorum (strain ATCC 18683 / 1980 / Ss-1)</name>
    <name type="common">White mold</name>
    <name type="synonym">Whetzelinia sclerotiorum</name>
    <dbReference type="NCBI Taxonomy" id="665079"/>
    <lineage>
        <taxon>Eukaryota</taxon>
        <taxon>Fungi</taxon>
        <taxon>Dikarya</taxon>
        <taxon>Ascomycota</taxon>
        <taxon>Pezizomycotina</taxon>
        <taxon>Leotiomycetes</taxon>
        <taxon>Helotiales</taxon>
        <taxon>Sclerotiniaceae</taxon>
        <taxon>Sclerotinia</taxon>
    </lineage>
</organism>
<name>A7F7G6_SCLS1</name>
<evidence type="ECO:0000313" key="1">
    <source>
        <dbReference type="EMBL" id="EDN98687.1"/>
    </source>
</evidence>
<keyword evidence="2" id="KW-1185">Reference proteome</keyword>
<protein>
    <submittedName>
        <fullName evidence="1">Uncharacterized protein</fullName>
    </submittedName>
</protein>
<proteinExistence type="predicted"/>
<accession>A7F7G6</accession>
<dbReference type="EMBL" id="CH476645">
    <property type="protein sequence ID" value="EDN98687.1"/>
    <property type="molecule type" value="Genomic_DNA"/>
</dbReference>
<dbReference type="Proteomes" id="UP000001312">
    <property type="component" value="Unassembled WGS sequence"/>
</dbReference>
<reference evidence="2" key="1">
    <citation type="journal article" date="2011" name="PLoS Genet.">
        <title>Genomic analysis of the necrotrophic fungal pathogens Sclerotinia sclerotiorum and Botrytis cinerea.</title>
        <authorList>
            <person name="Amselem J."/>
            <person name="Cuomo C.A."/>
            <person name="van Kan J.A."/>
            <person name="Viaud M."/>
            <person name="Benito E.P."/>
            <person name="Couloux A."/>
            <person name="Coutinho P.M."/>
            <person name="de Vries R.P."/>
            <person name="Dyer P.S."/>
            <person name="Fillinger S."/>
            <person name="Fournier E."/>
            <person name="Gout L."/>
            <person name="Hahn M."/>
            <person name="Kohn L."/>
            <person name="Lapalu N."/>
            <person name="Plummer K.M."/>
            <person name="Pradier J.M."/>
            <person name="Quevillon E."/>
            <person name="Sharon A."/>
            <person name="Simon A."/>
            <person name="ten Have A."/>
            <person name="Tudzynski B."/>
            <person name="Tudzynski P."/>
            <person name="Wincker P."/>
            <person name="Andrew M."/>
            <person name="Anthouard V."/>
            <person name="Beever R.E."/>
            <person name="Beffa R."/>
            <person name="Benoit I."/>
            <person name="Bouzid O."/>
            <person name="Brault B."/>
            <person name="Chen Z."/>
            <person name="Choquer M."/>
            <person name="Collemare J."/>
            <person name="Cotton P."/>
            <person name="Danchin E.G."/>
            <person name="Da Silva C."/>
            <person name="Gautier A."/>
            <person name="Giraud C."/>
            <person name="Giraud T."/>
            <person name="Gonzalez C."/>
            <person name="Grossetete S."/>
            <person name="Guldener U."/>
            <person name="Henrissat B."/>
            <person name="Howlett B.J."/>
            <person name="Kodira C."/>
            <person name="Kretschmer M."/>
            <person name="Lappartient A."/>
            <person name="Leroch M."/>
            <person name="Levis C."/>
            <person name="Mauceli E."/>
            <person name="Neuveglise C."/>
            <person name="Oeser B."/>
            <person name="Pearson M."/>
            <person name="Poulain J."/>
            <person name="Poussereau N."/>
            <person name="Quesneville H."/>
            <person name="Rascle C."/>
            <person name="Schumacher J."/>
            <person name="Segurens B."/>
            <person name="Sexton A."/>
            <person name="Silva E."/>
            <person name="Sirven C."/>
            <person name="Soanes D.M."/>
            <person name="Talbot N.J."/>
            <person name="Templeton M."/>
            <person name="Yandava C."/>
            <person name="Yarden O."/>
            <person name="Zeng Q."/>
            <person name="Rollins J.A."/>
            <person name="Lebrun M.H."/>
            <person name="Dickman M."/>
        </authorList>
    </citation>
    <scope>NUCLEOTIDE SEQUENCE [LARGE SCALE GENOMIC DNA]</scope>
    <source>
        <strain evidence="2">ATCC 18683 / 1980 / Ss-1</strain>
    </source>
</reference>
<evidence type="ECO:0000313" key="2">
    <source>
        <dbReference type="Proteomes" id="UP000001312"/>
    </source>
</evidence>
<sequence>MHGLLIIEYENLISFDCTAPSIFFRPFNRRYCAQNARGDRLRSRSLSGCNVRAIDGLSRTRVPIYMPCSMVEPKISGYSAMKCIYVEWWDLWFENVEDQNHTWVQQ</sequence>
<dbReference type="AlphaFoldDB" id="A7F7G6"/>
<gene>
    <name evidence="1" type="ORF">SS1G_13546</name>
</gene>
<dbReference type="GeneID" id="5481730"/>
<dbReference type="HOGENOM" id="CLU_2224798_0_0_1"/>
<dbReference type="KEGG" id="ssl:SS1G_13546"/>